<evidence type="ECO:0000256" key="1">
    <source>
        <dbReference type="ARBA" id="ARBA00004162"/>
    </source>
</evidence>
<dbReference type="RefSeq" id="WP_034537383.1">
    <property type="nucleotide sequence ID" value="NZ_JAMAYM010000001.1"/>
</dbReference>
<dbReference type="Pfam" id="PF13677">
    <property type="entry name" value="MotB_plug"/>
    <property type="match status" value="1"/>
</dbReference>
<evidence type="ECO:0000256" key="6">
    <source>
        <dbReference type="ARBA" id="ARBA00023136"/>
    </source>
</evidence>
<dbReference type="PROSITE" id="PS51123">
    <property type="entry name" value="OMPA_2"/>
    <property type="match status" value="1"/>
</dbReference>
<keyword evidence="3" id="KW-1003">Cell membrane</keyword>
<keyword evidence="11" id="KW-1185">Reference proteome</keyword>
<dbReference type="PANTHER" id="PTHR30329:SF21">
    <property type="entry name" value="LIPOPROTEIN YIAD-RELATED"/>
    <property type="match status" value="1"/>
</dbReference>
<comment type="subcellular location">
    <subcellularLocation>
        <location evidence="1">Cell membrane</location>
        <topology evidence="1">Single-pass membrane protein</topology>
    </subcellularLocation>
</comment>
<protein>
    <submittedName>
        <fullName evidence="10">OmpA family protein</fullName>
    </submittedName>
</protein>
<dbReference type="Proteomes" id="UP000638836">
    <property type="component" value="Unassembled WGS sequence"/>
</dbReference>
<comment type="similarity">
    <text evidence="2">Belongs to the MotB family.</text>
</comment>
<evidence type="ECO:0000256" key="2">
    <source>
        <dbReference type="ARBA" id="ARBA00008914"/>
    </source>
</evidence>
<reference evidence="10 11" key="1">
    <citation type="journal article" date="2020" name="Microorganisms">
        <title>New Insight into Antimicrobial Compounds from Food and Marine-Sourced Carnobacterium Species through Phenotype and Genome Analyses.</title>
        <authorList>
            <person name="Begrem S."/>
            <person name="Ivaniuk F."/>
            <person name="Gigout-Chevalier F."/>
            <person name="Kolypczuk L."/>
            <person name="Bonnetot S."/>
            <person name="Leroi F."/>
            <person name="Grovel O."/>
            <person name="Delbarre-Ladrat C."/>
            <person name="Passerini D."/>
        </authorList>
    </citation>
    <scope>NUCLEOTIDE SEQUENCE [LARGE SCALE GENOMIC DNA]</scope>
    <source>
        <strain evidence="10 11">MIP2551</strain>
    </source>
</reference>
<name>A0ABR7TA08_9LACT</name>
<dbReference type="PANTHER" id="PTHR30329">
    <property type="entry name" value="STATOR ELEMENT OF FLAGELLAR MOTOR COMPLEX"/>
    <property type="match status" value="1"/>
</dbReference>
<organism evidence="10 11">
    <name type="scientific">Carnobacterium inhibens</name>
    <dbReference type="NCBI Taxonomy" id="147709"/>
    <lineage>
        <taxon>Bacteria</taxon>
        <taxon>Bacillati</taxon>
        <taxon>Bacillota</taxon>
        <taxon>Bacilli</taxon>
        <taxon>Lactobacillales</taxon>
        <taxon>Carnobacteriaceae</taxon>
        <taxon>Carnobacterium</taxon>
    </lineage>
</organism>
<gene>
    <name evidence="10" type="ORF">GLO26_01080</name>
</gene>
<comment type="caution">
    <text evidence="10">The sequence shown here is derived from an EMBL/GenBank/DDBJ whole genome shotgun (WGS) entry which is preliminary data.</text>
</comment>
<evidence type="ECO:0000313" key="11">
    <source>
        <dbReference type="Proteomes" id="UP000638836"/>
    </source>
</evidence>
<accession>A0ABR7TA08</accession>
<feature type="transmembrane region" description="Helical" evidence="8">
    <location>
        <begin position="20"/>
        <end position="39"/>
    </location>
</feature>
<evidence type="ECO:0000256" key="8">
    <source>
        <dbReference type="SAM" id="Phobius"/>
    </source>
</evidence>
<dbReference type="InterPro" id="IPR036737">
    <property type="entry name" value="OmpA-like_sf"/>
</dbReference>
<proteinExistence type="inferred from homology"/>
<evidence type="ECO:0000313" key="10">
    <source>
        <dbReference type="EMBL" id="MBC9824422.1"/>
    </source>
</evidence>
<dbReference type="CDD" id="cd07185">
    <property type="entry name" value="OmpA_C-like"/>
    <property type="match status" value="1"/>
</dbReference>
<dbReference type="Pfam" id="PF00691">
    <property type="entry name" value="OmpA"/>
    <property type="match status" value="1"/>
</dbReference>
<evidence type="ECO:0000256" key="5">
    <source>
        <dbReference type="ARBA" id="ARBA00022989"/>
    </source>
</evidence>
<evidence type="ECO:0000259" key="9">
    <source>
        <dbReference type="PROSITE" id="PS51123"/>
    </source>
</evidence>
<feature type="domain" description="OmpA-like" evidence="9">
    <location>
        <begin position="115"/>
        <end position="239"/>
    </location>
</feature>
<keyword evidence="6 7" id="KW-0472">Membrane</keyword>
<dbReference type="InterPro" id="IPR025713">
    <property type="entry name" value="MotB-like_N_dom"/>
</dbReference>
<dbReference type="EMBL" id="WNJQ01000001">
    <property type="protein sequence ID" value="MBC9824422.1"/>
    <property type="molecule type" value="Genomic_DNA"/>
</dbReference>
<keyword evidence="4 8" id="KW-0812">Transmembrane</keyword>
<keyword evidence="5 8" id="KW-1133">Transmembrane helix</keyword>
<dbReference type="SUPFAM" id="SSF103088">
    <property type="entry name" value="OmpA-like"/>
    <property type="match status" value="1"/>
</dbReference>
<dbReference type="InterPro" id="IPR006665">
    <property type="entry name" value="OmpA-like"/>
</dbReference>
<sequence>MSRRNKKHEEEPENHERWLLSYADFITLLMIFFIIMYSMSEMDKSKYNALASVFNVEMGGGDASIVEGGNGTGNADTGAEGELTEEEKQLEVKEAVDQYIDTSGLNDSVTTSIEERGLVLSFNDALFFDSGDAEIKEDQKNKFADIGRLLNQPALKESFIRVEGHTDSIPVSNPKYKSNWDLSALRASNVAQIIINDAGIQPNRVSVIGYGEYRPKADNKTEEGRNENRRVDILILNSEFNNAEQVAQ</sequence>
<dbReference type="InterPro" id="IPR050330">
    <property type="entry name" value="Bact_OuterMem_StrucFunc"/>
</dbReference>
<evidence type="ECO:0000256" key="3">
    <source>
        <dbReference type="ARBA" id="ARBA00022475"/>
    </source>
</evidence>
<dbReference type="Gene3D" id="3.30.1330.60">
    <property type="entry name" value="OmpA-like domain"/>
    <property type="match status" value="1"/>
</dbReference>
<evidence type="ECO:0000256" key="7">
    <source>
        <dbReference type="PROSITE-ProRule" id="PRU00473"/>
    </source>
</evidence>
<evidence type="ECO:0000256" key="4">
    <source>
        <dbReference type="ARBA" id="ARBA00022692"/>
    </source>
</evidence>